<dbReference type="OrthoDB" id="877111at2"/>
<dbReference type="AlphaFoldDB" id="A0A1G6QY12"/>
<reference evidence="1 2" key="1">
    <citation type="submission" date="2016-09" db="EMBL/GenBank/DDBJ databases">
        <authorList>
            <person name="Capua I."/>
            <person name="De Benedictis P."/>
            <person name="Joannis T."/>
            <person name="Lombin L.H."/>
            <person name="Cattoli G."/>
        </authorList>
    </citation>
    <scope>NUCLEOTIDE SEQUENCE [LARGE SCALE GENOMIC DNA]</scope>
    <source>
        <strain evidence="1 2">A7P-90m</strain>
    </source>
</reference>
<protein>
    <submittedName>
        <fullName evidence="1">Uncharacterized protein</fullName>
    </submittedName>
</protein>
<evidence type="ECO:0000313" key="1">
    <source>
        <dbReference type="EMBL" id="SDC96526.1"/>
    </source>
</evidence>
<organism evidence="1 2">
    <name type="scientific">Williamwhitmania taraxaci</name>
    <dbReference type="NCBI Taxonomy" id="1640674"/>
    <lineage>
        <taxon>Bacteria</taxon>
        <taxon>Pseudomonadati</taxon>
        <taxon>Bacteroidota</taxon>
        <taxon>Bacteroidia</taxon>
        <taxon>Bacteroidales</taxon>
        <taxon>Williamwhitmaniaceae</taxon>
        <taxon>Williamwhitmania</taxon>
    </lineage>
</organism>
<keyword evidence="2" id="KW-1185">Reference proteome</keyword>
<evidence type="ECO:0000313" key="2">
    <source>
        <dbReference type="Proteomes" id="UP000199452"/>
    </source>
</evidence>
<sequence>MKIEMGESLIQSWLKHICKCQLTQMNWKTSPFWEDSIDDKEAKKIFKKLKFDFKENDNDFVSKRVKLSQLIQQGEVDCLGVKFKKGDPLTIDKIFVVDVAFHEGSLNYGGIKETTARLIKKNIRTALSINQSFGVKNNVEIIFATPYVLNGHVEILKKATSDVENAFKEEGFNYTFRFICNEAFRGEIYDNVKNVCQDYSDSTELFVRSLKLVNLMERFKTVKEVQVANELSENEVKIGAMVQEAFSELIEHELLSEVEVRNLCEQQYSKEVFGLNFPVLIKKTNQEDCGFVNNHRRYYAGSYSIEGNEYFLCNDWYVRNRSAFEKWYAKF</sequence>
<dbReference type="EMBL" id="FMYP01000066">
    <property type="protein sequence ID" value="SDC96526.1"/>
    <property type="molecule type" value="Genomic_DNA"/>
</dbReference>
<proteinExistence type="predicted"/>
<dbReference type="STRING" id="1640674.SAMN05216323_106625"/>
<name>A0A1G6QY12_9BACT</name>
<gene>
    <name evidence="1" type="ORF">SAMN05216323_106625</name>
</gene>
<accession>A0A1G6QY12</accession>
<dbReference type="RefSeq" id="WP_092440200.1">
    <property type="nucleotide sequence ID" value="NZ_FMYP01000066.1"/>
</dbReference>
<dbReference type="Proteomes" id="UP000199452">
    <property type="component" value="Unassembled WGS sequence"/>
</dbReference>